<dbReference type="Pfam" id="PF10090">
    <property type="entry name" value="HPTransfase"/>
    <property type="match status" value="1"/>
</dbReference>
<dbReference type="Gene3D" id="1.10.287.130">
    <property type="match status" value="1"/>
</dbReference>
<dbReference type="RefSeq" id="WP_107672931.1">
    <property type="nucleotide sequence ID" value="NZ_PZKE01000006.1"/>
</dbReference>
<dbReference type="InterPro" id="IPR036890">
    <property type="entry name" value="HATPase_C_sf"/>
</dbReference>
<dbReference type="Proteomes" id="UP000241362">
    <property type="component" value="Unassembled WGS sequence"/>
</dbReference>
<dbReference type="GO" id="GO:0016740">
    <property type="term" value="F:transferase activity"/>
    <property type="evidence" value="ECO:0007669"/>
    <property type="project" value="UniProtKB-KW"/>
</dbReference>
<keyword evidence="2" id="KW-0808">Transferase</keyword>
<dbReference type="EMBL" id="PZKE01000006">
    <property type="protein sequence ID" value="PTE14676.1"/>
    <property type="molecule type" value="Genomic_DNA"/>
</dbReference>
<keyword evidence="3" id="KW-1185">Reference proteome</keyword>
<evidence type="ECO:0000259" key="1">
    <source>
        <dbReference type="Pfam" id="PF10090"/>
    </source>
</evidence>
<evidence type="ECO:0000313" key="2">
    <source>
        <dbReference type="EMBL" id="PTE14676.1"/>
    </source>
</evidence>
<dbReference type="AlphaFoldDB" id="A0A2T4J9U2"/>
<protein>
    <submittedName>
        <fullName evidence="2">Histidine phosphotransferase</fullName>
    </submittedName>
</protein>
<dbReference type="Gene3D" id="3.30.565.10">
    <property type="entry name" value="Histidine kinase-like ATPase, C-terminal domain"/>
    <property type="match status" value="1"/>
</dbReference>
<accession>A0A2T4J9U2</accession>
<proteinExistence type="predicted"/>
<reference evidence="2 3" key="1">
    <citation type="submission" date="2018-03" db="EMBL/GenBank/DDBJ databases">
        <title>Rhodobacter blasticus.</title>
        <authorList>
            <person name="Meyer T.E."/>
            <person name="Miller S."/>
            <person name="Lodha T."/>
            <person name="Gandham S."/>
            <person name="Chintalapati S."/>
            <person name="Chintalapati V.R."/>
        </authorList>
    </citation>
    <scope>NUCLEOTIDE SEQUENCE [LARGE SCALE GENOMIC DNA]</scope>
    <source>
        <strain evidence="2 3">DSM 2131</strain>
    </source>
</reference>
<name>A0A2T4J9U2_FUSBL</name>
<dbReference type="InterPro" id="IPR018762">
    <property type="entry name" value="ChpT_C"/>
</dbReference>
<feature type="domain" description="Histidine phosphotransferase ChpT C-terminal" evidence="1">
    <location>
        <begin position="78"/>
        <end position="193"/>
    </location>
</feature>
<organism evidence="2 3">
    <name type="scientific">Fuscovulum blasticum DSM 2131</name>
    <dbReference type="NCBI Taxonomy" id="1188250"/>
    <lineage>
        <taxon>Bacteria</taxon>
        <taxon>Pseudomonadati</taxon>
        <taxon>Pseudomonadota</taxon>
        <taxon>Alphaproteobacteria</taxon>
        <taxon>Rhodobacterales</taxon>
        <taxon>Paracoccaceae</taxon>
        <taxon>Pseudogemmobacter</taxon>
    </lineage>
</organism>
<gene>
    <name evidence="2" type="ORF">C5F44_07610</name>
</gene>
<sequence>MQEKPDLAALIGSRICHDLISPIGAIGNGVELMMMERSAAASPELALIAESVAHANARIRYFRVAFGAAGGDQRIARGEVVSILNDMTRGGRLVIDWQSPGEMARREVKLVFLLLQCLETAMPYGGKVRIERGDSGWRMQAEAARLKIDPALWEMLSERHPPAEIGAAQVHFALVPEELRAQGRRLVAELQDTTIRLTV</sequence>
<comment type="caution">
    <text evidence="2">The sequence shown here is derived from an EMBL/GenBank/DDBJ whole genome shotgun (WGS) entry which is preliminary data.</text>
</comment>
<evidence type="ECO:0000313" key="3">
    <source>
        <dbReference type="Proteomes" id="UP000241362"/>
    </source>
</evidence>